<evidence type="ECO:0000313" key="2">
    <source>
        <dbReference type="Proteomes" id="UP000248148"/>
    </source>
</evidence>
<keyword evidence="2" id="KW-1185">Reference proteome</keyword>
<dbReference type="AlphaFoldDB" id="A0A318TL66"/>
<organism evidence="1 2">
    <name type="scientific">Rhodopseudomonas faecalis</name>
    <dbReference type="NCBI Taxonomy" id="99655"/>
    <lineage>
        <taxon>Bacteria</taxon>
        <taxon>Pseudomonadati</taxon>
        <taxon>Pseudomonadota</taxon>
        <taxon>Alphaproteobacteria</taxon>
        <taxon>Hyphomicrobiales</taxon>
        <taxon>Nitrobacteraceae</taxon>
        <taxon>Rhodopseudomonas</taxon>
    </lineage>
</organism>
<comment type="caution">
    <text evidence="1">The sequence shown here is derived from an EMBL/GenBank/DDBJ whole genome shotgun (WGS) entry which is preliminary data.</text>
</comment>
<gene>
    <name evidence="1" type="ORF">BJ122_11195</name>
</gene>
<accession>A0A318TL66</accession>
<proteinExistence type="predicted"/>
<dbReference type="Proteomes" id="UP000248148">
    <property type="component" value="Unassembled WGS sequence"/>
</dbReference>
<dbReference type="EMBL" id="QJTI01000011">
    <property type="protein sequence ID" value="PYF02595.1"/>
    <property type="molecule type" value="Genomic_DNA"/>
</dbReference>
<reference evidence="1 2" key="1">
    <citation type="submission" date="2018-06" db="EMBL/GenBank/DDBJ databases">
        <title>Genomic Encyclopedia of Archaeal and Bacterial Type Strains, Phase II (KMG-II): from individual species to whole genera.</title>
        <authorList>
            <person name="Goeker M."/>
        </authorList>
    </citation>
    <scope>NUCLEOTIDE SEQUENCE [LARGE SCALE GENOMIC DNA]</scope>
    <source>
        <strain evidence="1 2">JCM 11668</strain>
    </source>
</reference>
<dbReference type="OrthoDB" id="8140877at2"/>
<sequence>MKGRRNRTKQQLSLEQRLFAFSEQCRQQAKQTTDETLRNNLEQRVRSTEATLGLIAWLGSRDGRR</sequence>
<protein>
    <submittedName>
        <fullName evidence="1">Uncharacterized protein</fullName>
    </submittedName>
</protein>
<dbReference type="RefSeq" id="WP_110781035.1">
    <property type="nucleotide sequence ID" value="NZ_QJTI01000011.1"/>
</dbReference>
<evidence type="ECO:0000313" key="1">
    <source>
        <dbReference type="EMBL" id="PYF02595.1"/>
    </source>
</evidence>
<name>A0A318TL66_9BRAD</name>